<evidence type="ECO:0000256" key="1">
    <source>
        <dbReference type="SAM" id="MobiDB-lite"/>
    </source>
</evidence>
<feature type="non-terminal residue" evidence="2">
    <location>
        <position position="1"/>
    </location>
</feature>
<proteinExistence type="predicted"/>
<feature type="region of interest" description="Disordered" evidence="1">
    <location>
        <begin position="1015"/>
        <end position="1061"/>
    </location>
</feature>
<organism evidence="2">
    <name type="scientific">Trepomonas sp. PC1</name>
    <dbReference type="NCBI Taxonomy" id="1076344"/>
    <lineage>
        <taxon>Eukaryota</taxon>
        <taxon>Metamonada</taxon>
        <taxon>Diplomonadida</taxon>
        <taxon>Hexamitidae</taxon>
        <taxon>Hexamitinae</taxon>
        <taxon>Trepomonas</taxon>
    </lineage>
</organism>
<accession>A0A146K7H2</accession>
<name>A0A146K7H2_9EUKA</name>
<feature type="compositionally biased region" description="Basic and acidic residues" evidence="1">
    <location>
        <begin position="1015"/>
        <end position="1031"/>
    </location>
</feature>
<protein>
    <submittedName>
        <fullName evidence="2">Uncharacterized protein</fullName>
    </submittedName>
</protein>
<dbReference type="EMBL" id="GDID01005157">
    <property type="protein sequence ID" value="JAP91449.1"/>
    <property type="molecule type" value="Transcribed_RNA"/>
</dbReference>
<feature type="compositionally biased region" description="Basic and acidic residues" evidence="1">
    <location>
        <begin position="1039"/>
        <end position="1061"/>
    </location>
</feature>
<evidence type="ECO:0000313" key="2">
    <source>
        <dbReference type="EMBL" id="JAP91449.1"/>
    </source>
</evidence>
<reference evidence="2" key="1">
    <citation type="submission" date="2015-07" db="EMBL/GenBank/DDBJ databases">
        <title>Adaptation to a free-living lifestyle via gene acquisitions in the diplomonad Trepomonas sp. PC1.</title>
        <authorList>
            <person name="Xu F."/>
            <person name="Jerlstrom-Hultqvist J."/>
            <person name="Kolisko M."/>
            <person name="Simpson A.G.B."/>
            <person name="Roger A.J."/>
            <person name="Svard S.G."/>
            <person name="Andersson J.O."/>
        </authorList>
    </citation>
    <scope>NUCLEOTIDE SEQUENCE</scope>
    <source>
        <strain evidence="2">PC1</strain>
    </source>
</reference>
<sequence>CHLFRLMELIEYIRQFPDNSETGFISQREHEELCSIVQELLDSNNATSALPTVFQQLFQPLRLKSTKLKLPGAKKAELRLRYALTYFSFFCLRQHTYYFHPFDQSTQVQNRMVSAQSKKAVQHDSQSAQGFQLLYEITKLITSNLNFLMNNADHNSQVKPYGNESTTNMNFERDDYSASPNVSIFNNLENMQECDREVLKVTLDCISCIRSKAHLDILWRWAYQEMNLIPYQIQQQIDYCNNEFVSGFKGQLTYQIILVGGVLGAIGSMYGSSVSLLQYCVGEGKKTGERQDLVYSDILEEISQQLVKICLVYYENAELQDPLLVETYSQLMKQEVRPIETITPIEDEVDFFKAEIYMYFIASFLIPTYQTCQQFEKIYDASEFSKYMNYFSVMQLSQNLQKAMTFVVNHCQPKNHNKFMFYNLYAIMTMQTKLVEKNEALMHINVLTATICKQTVSAQKLLNIVDDNCGCFLVSDYLISQLKHQVNNDYLRNLIGSSQQIPSETGISCQLESQTMVAIFRALILAQNSVFGDRNMVHFLIHYYYRFTDLQFYNNMDFNQFFPSIYSCKLPQCILEPNPKIQSLSTDEQTNNCQIAQLKDSQVEVSKLINDLFDEDQELNVQTLQRICAVASQNSAQGCILMEGLLTALQVSDYYLARDVPYQYTCQIYNTIMHIAQQPLGNQNLFEQFIQLDPMCKFAVMDCVASYCCNRQVAGSIILQDVFGLKYKPGVEKDRIIQDLKFQTEGINKIYNNILAEDFLHAGEAPLDIEELLRFPTTQGYNFHEKVLQIELENPAAPFTFQSIQEKYVMQNIKQSCQIITKSIHDINVYQICQKLEKQGDIKQKEPNNPTNPIHIIKSVVSIAWMSCYVIDECLLIKPETNLLKSIGLFLNQAVESEYNITHINTQYKQVDRYLTLKKTLYSILDSFRTSELLVDFGSILYLSLSGTPFNIAINKHMAQDPFYMSSFGVNMNLLMQNVFGSIANDIYSKQYRFSNLLLNMAEFVQDEQKKLQKFEKVEEEKPEPPKESKKDKKKKKQEQKLEEKKEEKKEDDKKENEKEDTPILQIQPCFKAWATFVQPNNPINIITQAFLCSSLIFDEFTPFDVECIQAIKSYTQTEQPTHRIINDQELLRSATAFYFQAELEQYKNYDGDLSLELQIFQKTIGIFVKLLCDALSANGSKIQMIYAFLLLGFAKFLQGKSLSIQNHQIWHVKLNSCEIVDIYEQIVNCLSQIYSKISDNEVKNCCILLLKQLLIMLNTRSSKQVNLPFKLDFIFKIHQLSSFTEKDLEQVLRFPYIQKCQIQDAISVFCQPGGQEFTKVIMKSIQYNIDNYKKFESYLPDSILYIFLFHPSYSDNVKLLNNYTTILSQKHLNLLEELIFVFDFIASSREQYGFNQENNFTQEFYICLLKALESLFKKTELVNDKLAEEFLIKITKQITIQDMMWAAESIYPKDQKMTVEQQFNLQQRQFTTNQQSNAFLLDIGKVFAKLLPKLSLNKKNYKFIEWFAIEKVLYIKDYPNITFILLQSIYLNSPVNYFKQFNAIALQNGIGALAMLLAISVKNEEQCPIFYQFGFRTQFSFCLQFESYLFEISKKKIDDFDLIGENMSIPDMQKSQFVESFLKDEQRTQKFQQLVEAVVEYKENLHILASSSIMAIILSQVLNKQQVAYVTQQFTCAINPQLIIPPIDTNVNFCRTFLQNLPTPLLEMKPEYLIHFNNAFATNIRANADFLGIYFNPAQIEIISRGFTSEQTQTLKFFLMRFVYVMNNFQFFDNDFFQQIVYKQNAYSSIPKQIKIMNPNKQSFHSMFPAILKQIYKKFYSDQVIQLLELVVQFAREWILGVGCQIEYEQFNLLEIIDQSKHKQFQYAQSGQFQLVNQMNTKFVHLVNSLIDDEFIQNVQEDLPHSKIDFQKIKEFESKSYQMSCGYMLDIVDGFLKQIIMPEEVKELKLNQQAQQQIEMAVKQSFVANATLINNINVIHQYVVINLQLLDDSSHFRLRKTLYLFKMLLQAQITKQSIYQPLISTLISTCQRVPSLHIVLMCTDMLEQMVSFGLQMPPQAIMLVAGRMVHQNQLKQAFEMMMLKIPQQFFMITDDQINAIKQGITEEQKLTEEQLKLMQLEMFITLAKQQSLEKAIQVLIKRE</sequence>
<gene>
    <name evidence="2" type="ORF">TPC1_16946</name>
</gene>